<dbReference type="SUPFAM" id="SSF53335">
    <property type="entry name" value="S-adenosyl-L-methionine-dependent methyltransferases"/>
    <property type="match status" value="1"/>
</dbReference>
<proteinExistence type="predicted"/>
<accession>A0A3P3VKV4</accession>
<keyword evidence="1" id="KW-0489">Methyltransferase</keyword>
<keyword evidence="1" id="KW-0808">Transferase</keyword>
<name>A0A3P3VKV4_9GAMM</name>
<evidence type="ECO:0000313" key="2">
    <source>
        <dbReference type="Proteomes" id="UP000280792"/>
    </source>
</evidence>
<dbReference type="InterPro" id="IPR029063">
    <property type="entry name" value="SAM-dependent_MTases_sf"/>
</dbReference>
<keyword evidence="2" id="KW-1185">Reference proteome</keyword>
<protein>
    <submittedName>
        <fullName evidence="1">Methyltransferase domain-containing protein</fullName>
    </submittedName>
</protein>
<dbReference type="GO" id="GO:0032259">
    <property type="term" value="P:methylation"/>
    <property type="evidence" value="ECO:0007669"/>
    <property type="project" value="UniProtKB-KW"/>
</dbReference>
<organism evidence="1 2">
    <name type="scientific">Aestuariirhabdus litorea</name>
    <dbReference type="NCBI Taxonomy" id="2528527"/>
    <lineage>
        <taxon>Bacteria</taxon>
        <taxon>Pseudomonadati</taxon>
        <taxon>Pseudomonadota</taxon>
        <taxon>Gammaproteobacteria</taxon>
        <taxon>Oceanospirillales</taxon>
        <taxon>Aestuariirhabdaceae</taxon>
        <taxon>Aestuariirhabdus</taxon>
    </lineage>
</organism>
<sequence>MSSPRVRYQTLEFGQIDIHLRTLRDNQEYSDPLGRAARLGISSAQWSLFGVVWPSGVVMSHYLLDHDLDGKRILEVGCGIGLSSLLLNRLSADITATDYHPEAEQFLNANTDLNQDQRIPFRRMDWKETQSSLGEFDLIIGSDLLYEEGHARLLAAFIDLHAAQACSVILVDPGRGNHNKFRKQMALSGFACERQPLEDTSYLEKQFKGTLSLYSRH</sequence>
<dbReference type="PANTHER" id="PTHR14614">
    <property type="entry name" value="HEPATOCELLULAR CARCINOMA-ASSOCIATED ANTIGEN"/>
    <property type="match status" value="1"/>
</dbReference>
<dbReference type="EMBL" id="QWEZ01000002">
    <property type="protein sequence ID" value="RRJ83014.1"/>
    <property type="molecule type" value="Genomic_DNA"/>
</dbReference>
<evidence type="ECO:0000313" key="1">
    <source>
        <dbReference type="EMBL" id="RRJ83014.1"/>
    </source>
</evidence>
<dbReference type="Pfam" id="PF10294">
    <property type="entry name" value="Methyltransf_16"/>
    <property type="match status" value="1"/>
</dbReference>
<dbReference type="CDD" id="cd02440">
    <property type="entry name" value="AdoMet_MTases"/>
    <property type="match status" value="1"/>
</dbReference>
<reference evidence="1 2" key="1">
    <citation type="submission" date="2018-08" db="EMBL/GenBank/DDBJ databases">
        <authorList>
            <person name="Khan S.A."/>
        </authorList>
    </citation>
    <scope>NUCLEOTIDE SEQUENCE [LARGE SCALE GENOMIC DNA]</scope>
    <source>
        <strain evidence="1 2">GTF-13</strain>
    </source>
</reference>
<dbReference type="PANTHER" id="PTHR14614:SF130">
    <property type="entry name" value="PROTEIN-LYSINE N-METHYLTRANSFERASE EEF2KMT"/>
    <property type="match status" value="1"/>
</dbReference>
<reference evidence="1 2" key="2">
    <citation type="submission" date="2018-12" db="EMBL/GenBank/DDBJ databases">
        <title>Simiduia agarivorans gen. nov., sp. nov., a marine, agarolytic bacterium isolated from shallow coastal water from Keelung, Taiwan.</title>
        <authorList>
            <person name="Shieh W.Y."/>
        </authorList>
    </citation>
    <scope>NUCLEOTIDE SEQUENCE [LARGE SCALE GENOMIC DNA]</scope>
    <source>
        <strain evidence="1 2">GTF-13</strain>
    </source>
</reference>
<comment type="caution">
    <text evidence="1">The sequence shown here is derived from an EMBL/GenBank/DDBJ whole genome shotgun (WGS) entry which is preliminary data.</text>
</comment>
<dbReference type="Proteomes" id="UP000280792">
    <property type="component" value="Unassembled WGS sequence"/>
</dbReference>
<dbReference type="AlphaFoldDB" id="A0A3P3VKV4"/>
<dbReference type="InterPro" id="IPR019410">
    <property type="entry name" value="Methyltransf_16"/>
</dbReference>
<dbReference type="Gene3D" id="3.40.50.150">
    <property type="entry name" value="Vaccinia Virus protein VP39"/>
    <property type="match status" value="1"/>
</dbReference>
<dbReference type="GO" id="GO:0008168">
    <property type="term" value="F:methyltransferase activity"/>
    <property type="evidence" value="ECO:0007669"/>
    <property type="project" value="UniProtKB-KW"/>
</dbReference>
<gene>
    <name evidence="1" type="ORF">D0544_14310</name>
</gene>
<dbReference type="RefSeq" id="WP_125017294.1">
    <property type="nucleotide sequence ID" value="NZ_QWEZ01000002.1"/>
</dbReference>